<organism evidence="1 2">
    <name type="scientific">Haloferax larsenii</name>
    <dbReference type="NCBI Taxonomy" id="302484"/>
    <lineage>
        <taxon>Archaea</taxon>
        <taxon>Methanobacteriati</taxon>
        <taxon>Methanobacteriota</taxon>
        <taxon>Stenosarchaea group</taxon>
        <taxon>Halobacteria</taxon>
        <taxon>Halobacteriales</taxon>
        <taxon>Haloferacaceae</taxon>
        <taxon>Haloferax</taxon>
    </lineage>
</organism>
<dbReference type="AlphaFoldDB" id="A0A1H7T4F5"/>
<name>A0A1H7T4F5_HALLR</name>
<dbReference type="Proteomes" id="UP000183894">
    <property type="component" value="Unassembled WGS sequence"/>
</dbReference>
<reference evidence="1 2" key="1">
    <citation type="submission" date="2016-10" db="EMBL/GenBank/DDBJ databases">
        <authorList>
            <person name="de Groot N.N."/>
        </authorList>
    </citation>
    <scope>NUCLEOTIDE SEQUENCE [LARGE SCALE GENOMIC DNA]</scope>
    <source>
        <strain evidence="1 2">CDM_5</strain>
    </source>
</reference>
<protein>
    <submittedName>
        <fullName evidence="1">Uncharacterized protein</fullName>
    </submittedName>
</protein>
<sequence length="88" mass="10218">MEKRSSRVSTMSSKQFDIENQFCLDVYCSVQLQPLVSDCDSDLVDRNPLRLRLRWVVTAACQPMYPLLNSLVRAFNAEYSKNFFCLSQ</sequence>
<gene>
    <name evidence="1" type="ORF">SAMN04488691_10870</name>
</gene>
<accession>A0A1H7T4F5</accession>
<dbReference type="EMBL" id="FOAD01000008">
    <property type="protein sequence ID" value="SEL79762.1"/>
    <property type="molecule type" value="Genomic_DNA"/>
</dbReference>
<evidence type="ECO:0000313" key="2">
    <source>
        <dbReference type="Proteomes" id="UP000183894"/>
    </source>
</evidence>
<evidence type="ECO:0000313" key="1">
    <source>
        <dbReference type="EMBL" id="SEL79762.1"/>
    </source>
</evidence>
<proteinExistence type="predicted"/>